<dbReference type="EMBL" id="MU167303">
    <property type="protein sequence ID" value="KAG0144067.1"/>
    <property type="molecule type" value="Genomic_DNA"/>
</dbReference>
<dbReference type="GO" id="GO:0008270">
    <property type="term" value="F:zinc ion binding"/>
    <property type="evidence" value="ECO:0007669"/>
    <property type="project" value="UniProtKB-KW"/>
</dbReference>
<feature type="region of interest" description="Disordered" evidence="6">
    <location>
        <begin position="294"/>
        <end position="324"/>
    </location>
</feature>
<dbReference type="Gene3D" id="3.30.160.60">
    <property type="entry name" value="Classic Zinc Finger"/>
    <property type="match status" value="1"/>
</dbReference>
<protein>
    <recommendedName>
        <fullName evidence="7">Matrin-type domain-containing protein</fullName>
    </recommendedName>
</protein>
<feature type="region of interest" description="Disordered" evidence="6">
    <location>
        <begin position="131"/>
        <end position="179"/>
    </location>
</feature>
<dbReference type="Pfam" id="PF06220">
    <property type="entry name" value="zf-U1"/>
    <property type="match status" value="1"/>
</dbReference>
<feature type="region of interest" description="Disordered" evidence="6">
    <location>
        <begin position="240"/>
        <end position="260"/>
    </location>
</feature>
<evidence type="ECO:0000259" key="7">
    <source>
        <dbReference type="PROSITE" id="PS50171"/>
    </source>
</evidence>
<sequence length="391" mass="44050">MHAPGAAHPRRVPCDHPNLVFYCKATRASLSTTNCRQLFQVLDHHPNLSSFDHAMTEYWVSKQSYYCKYCEIYIRDDKPSRSQHENGLRHKGNLERYIRDIYKKEERTQHESREEARAIAKIEEAARIAHENLDLNSASTSKRTLSDRQEETNDPDEPNDPKKRTKAAKEDWKGAENVNNYSDARSLGLAIDEEEPTEDDKEARMKEGFIGQWQAVTRIPKPTKASGTLVGSACASARTTTTDKISGKLVSQDDGERAPPSKLFAERRIDEDLDSTKEIVIKVKVDRRAQARVKREQEAAEAGLHIHGSLQPIRLDGTQSESLPSRVVKSEAAFAQQPLSCSSPSVSDLDVKPSLAELVQDEPVQPPLTESKVSTVFKKRKPTKAQPRQRT</sequence>
<proteinExistence type="predicted"/>
<evidence type="ECO:0000256" key="2">
    <source>
        <dbReference type="ARBA" id="ARBA00022723"/>
    </source>
</evidence>
<reference evidence="8" key="1">
    <citation type="submission" date="2013-11" db="EMBL/GenBank/DDBJ databases">
        <title>Genome sequence of the fusiform rust pathogen reveals effectors for host alternation and coevolution with pine.</title>
        <authorList>
            <consortium name="DOE Joint Genome Institute"/>
            <person name="Smith K."/>
            <person name="Pendleton A."/>
            <person name="Kubisiak T."/>
            <person name="Anderson C."/>
            <person name="Salamov A."/>
            <person name="Aerts A."/>
            <person name="Riley R."/>
            <person name="Clum A."/>
            <person name="Lindquist E."/>
            <person name="Ence D."/>
            <person name="Campbell M."/>
            <person name="Kronenberg Z."/>
            <person name="Feau N."/>
            <person name="Dhillon B."/>
            <person name="Hamelin R."/>
            <person name="Burleigh J."/>
            <person name="Smith J."/>
            <person name="Yandell M."/>
            <person name="Nelson C."/>
            <person name="Grigoriev I."/>
            <person name="Davis J."/>
        </authorList>
    </citation>
    <scope>NUCLEOTIDE SEQUENCE</scope>
    <source>
        <strain evidence="8">G11</strain>
    </source>
</reference>
<accession>A0A9P6T9C9</accession>
<dbReference type="OrthoDB" id="191651at2759"/>
<evidence type="ECO:0000256" key="5">
    <source>
        <dbReference type="ARBA" id="ARBA00023242"/>
    </source>
</evidence>
<dbReference type="InterPro" id="IPR000690">
    <property type="entry name" value="Matrin/U1-C_Znf_C2H2"/>
</dbReference>
<keyword evidence="3" id="KW-0863">Zinc-finger</keyword>
<name>A0A9P6T9C9_9BASI</name>
<dbReference type="InterPro" id="IPR013085">
    <property type="entry name" value="U1-CZ_Znf_C2H2"/>
</dbReference>
<dbReference type="PANTHER" id="PTHR13173">
    <property type="entry name" value="WW DOMAIN BINDING PROTEIN 4"/>
    <property type="match status" value="1"/>
</dbReference>
<evidence type="ECO:0000256" key="1">
    <source>
        <dbReference type="ARBA" id="ARBA00004123"/>
    </source>
</evidence>
<dbReference type="AlphaFoldDB" id="A0A9P6T9C9"/>
<keyword evidence="2" id="KW-0479">Metal-binding</keyword>
<keyword evidence="9" id="KW-1185">Reference proteome</keyword>
<keyword evidence="4" id="KW-0862">Zinc</keyword>
<dbReference type="GO" id="GO:0003723">
    <property type="term" value="F:RNA binding"/>
    <property type="evidence" value="ECO:0007669"/>
    <property type="project" value="TreeGrafter"/>
</dbReference>
<dbReference type="SMART" id="SM00451">
    <property type="entry name" value="ZnF_U1"/>
    <property type="match status" value="1"/>
</dbReference>
<feature type="domain" description="Matrin-type" evidence="7">
    <location>
        <begin position="65"/>
        <end position="96"/>
    </location>
</feature>
<feature type="compositionally biased region" description="Polar residues" evidence="6">
    <location>
        <begin position="134"/>
        <end position="143"/>
    </location>
</feature>
<feature type="region of interest" description="Disordered" evidence="6">
    <location>
        <begin position="358"/>
        <end position="391"/>
    </location>
</feature>
<dbReference type="InterPro" id="IPR040023">
    <property type="entry name" value="WBP4"/>
</dbReference>
<gene>
    <name evidence="8" type="ORF">CROQUDRAFT_660416</name>
</gene>
<dbReference type="InterPro" id="IPR003604">
    <property type="entry name" value="Matrin/U1-like-C_Znf_C2H2"/>
</dbReference>
<comment type="caution">
    <text evidence="8">The sequence shown here is derived from an EMBL/GenBank/DDBJ whole genome shotgun (WGS) entry which is preliminary data.</text>
</comment>
<evidence type="ECO:0000256" key="6">
    <source>
        <dbReference type="SAM" id="MobiDB-lite"/>
    </source>
</evidence>
<dbReference type="InterPro" id="IPR036236">
    <property type="entry name" value="Znf_C2H2_sf"/>
</dbReference>
<dbReference type="GO" id="GO:0071011">
    <property type="term" value="C:precatalytic spliceosome"/>
    <property type="evidence" value="ECO:0007669"/>
    <property type="project" value="TreeGrafter"/>
</dbReference>
<keyword evidence="5" id="KW-0539">Nucleus</keyword>
<dbReference type="Proteomes" id="UP000886653">
    <property type="component" value="Unassembled WGS sequence"/>
</dbReference>
<evidence type="ECO:0000313" key="9">
    <source>
        <dbReference type="Proteomes" id="UP000886653"/>
    </source>
</evidence>
<dbReference type="SUPFAM" id="SSF57667">
    <property type="entry name" value="beta-beta-alpha zinc fingers"/>
    <property type="match status" value="1"/>
</dbReference>
<evidence type="ECO:0000256" key="3">
    <source>
        <dbReference type="ARBA" id="ARBA00022771"/>
    </source>
</evidence>
<organism evidence="8 9">
    <name type="scientific">Cronartium quercuum f. sp. fusiforme G11</name>
    <dbReference type="NCBI Taxonomy" id="708437"/>
    <lineage>
        <taxon>Eukaryota</taxon>
        <taxon>Fungi</taxon>
        <taxon>Dikarya</taxon>
        <taxon>Basidiomycota</taxon>
        <taxon>Pucciniomycotina</taxon>
        <taxon>Pucciniomycetes</taxon>
        <taxon>Pucciniales</taxon>
        <taxon>Coleosporiaceae</taxon>
        <taxon>Cronartium</taxon>
    </lineage>
</organism>
<feature type="compositionally biased region" description="Basic residues" evidence="6">
    <location>
        <begin position="377"/>
        <end position="391"/>
    </location>
</feature>
<comment type="subcellular location">
    <subcellularLocation>
        <location evidence="1">Nucleus</location>
    </subcellularLocation>
</comment>
<dbReference type="PROSITE" id="PS50171">
    <property type="entry name" value="ZF_MATRIN"/>
    <property type="match status" value="1"/>
</dbReference>
<dbReference type="PANTHER" id="PTHR13173:SF10">
    <property type="entry name" value="WW DOMAIN-BINDING PROTEIN 4"/>
    <property type="match status" value="1"/>
</dbReference>
<evidence type="ECO:0000256" key="4">
    <source>
        <dbReference type="ARBA" id="ARBA00022833"/>
    </source>
</evidence>
<feature type="compositionally biased region" description="Basic and acidic residues" evidence="6">
    <location>
        <begin position="159"/>
        <end position="174"/>
    </location>
</feature>
<evidence type="ECO:0000313" key="8">
    <source>
        <dbReference type="EMBL" id="KAG0144067.1"/>
    </source>
</evidence>
<dbReference type="GO" id="GO:0000398">
    <property type="term" value="P:mRNA splicing, via spliceosome"/>
    <property type="evidence" value="ECO:0007669"/>
    <property type="project" value="InterPro"/>
</dbReference>